<accession>A0AAV1E0D6</accession>
<proteinExistence type="predicted"/>
<feature type="region of interest" description="Disordered" evidence="1">
    <location>
        <begin position="347"/>
        <end position="390"/>
    </location>
</feature>
<organism evidence="2 3">
    <name type="scientific">Oldenlandia corymbosa var. corymbosa</name>
    <dbReference type="NCBI Taxonomy" id="529605"/>
    <lineage>
        <taxon>Eukaryota</taxon>
        <taxon>Viridiplantae</taxon>
        <taxon>Streptophyta</taxon>
        <taxon>Embryophyta</taxon>
        <taxon>Tracheophyta</taxon>
        <taxon>Spermatophyta</taxon>
        <taxon>Magnoliopsida</taxon>
        <taxon>eudicotyledons</taxon>
        <taxon>Gunneridae</taxon>
        <taxon>Pentapetalae</taxon>
        <taxon>asterids</taxon>
        <taxon>lamiids</taxon>
        <taxon>Gentianales</taxon>
        <taxon>Rubiaceae</taxon>
        <taxon>Rubioideae</taxon>
        <taxon>Spermacoceae</taxon>
        <taxon>Hedyotis-Oldenlandia complex</taxon>
        <taxon>Oldenlandia</taxon>
    </lineage>
</organism>
<dbReference type="Proteomes" id="UP001161247">
    <property type="component" value="Chromosome 7"/>
</dbReference>
<evidence type="ECO:0000313" key="2">
    <source>
        <dbReference type="EMBL" id="CAI9112777.1"/>
    </source>
</evidence>
<name>A0AAV1E0D6_OLDCO</name>
<evidence type="ECO:0000256" key="1">
    <source>
        <dbReference type="SAM" id="MobiDB-lite"/>
    </source>
</evidence>
<keyword evidence="3" id="KW-1185">Reference proteome</keyword>
<feature type="compositionally biased region" description="Polar residues" evidence="1">
    <location>
        <begin position="357"/>
        <end position="384"/>
    </location>
</feature>
<protein>
    <submittedName>
        <fullName evidence="2">OLC1v1013269C1</fullName>
    </submittedName>
</protein>
<gene>
    <name evidence="2" type="ORF">OLC1_LOCUS19900</name>
</gene>
<evidence type="ECO:0000313" key="3">
    <source>
        <dbReference type="Proteomes" id="UP001161247"/>
    </source>
</evidence>
<reference evidence="2" key="1">
    <citation type="submission" date="2023-03" db="EMBL/GenBank/DDBJ databases">
        <authorList>
            <person name="Julca I."/>
        </authorList>
    </citation>
    <scope>NUCLEOTIDE SEQUENCE</scope>
</reference>
<dbReference type="AlphaFoldDB" id="A0AAV1E0D6"/>
<dbReference type="EMBL" id="OX459124">
    <property type="protein sequence ID" value="CAI9112777.1"/>
    <property type="molecule type" value="Genomic_DNA"/>
</dbReference>
<sequence>MVGDSTAGHYVREKWLVNKKQICVDEGPTNSDSRYSQEVSLMPGGQVADDKSWLSDSHDLMFGRTVKRSAVYNDTHRLGVVCFTNPYTLSPEDMGTCQYHVDPSFQFGSMIFSKGDKGQLVKYPSSILNISGFNKIDDNQWQLHTFMVNIEKMFDVLNRDMDAGEGIALEIMPNFLGLHQKRIRAFYVEKIVAKKDDDVKSKVDVNSDRNKDNHLKKDDKLEKGQAELKFVKPIEEQQIQSQLKSEQMVHATLSEINLASTISKEKSCKQAGSNTISGSAISCPVFIQFCSQPEVRCDQPITFPLIVQGQDLLAVIDKEGAKENGSDIVSRHLSTVTREVKNKVVPGIKLQDDEKQNVNSASSSPTSDGRFSPKSGLSVNMAQEQKNRRS</sequence>